<protein>
    <submittedName>
        <fullName evidence="1">Uncharacterized protein</fullName>
    </submittedName>
</protein>
<organism evidence="1 2">
    <name type="scientific">Caerostris extrusa</name>
    <name type="common">Bark spider</name>
    <name type="synonym">Caerostris bankana</name>
    <dbReference type="NCBI Taxonomy" id="172846"/>
    <lineage>
        <taxon>Eukaryota</taxon>
        <taxon>Metazoa</taxon>
        <taxon>Ecdysozoa</taxon>
        <taxon>Arthropoda</taxon>
        <taxon>Chelicerata</taxon>
        <taxon>Arachnida</taxon>
        <taxon>Araneae</taxon>
        <taxon>Araneomorphae</taxon>
        <taxon>Entelegynae</taxon>
        <taxon>Araneoidea</taxon>
        <taxon>Araneidae</taxon>
        <taxon>Caerostris</taxon>
    </lineage>
</organism>
<evidence type="ECO:0000313" key="2">
    <source>
        <dbReference type="Proteomes" id="UP001054945"/>
    </source>
</evidence>
<sequence>MRSPRTSLLHNCGITKIVTATVIFAAVDNDGQRMSRRIRRITASRFPRGVAGNPANQTSPYASGPKQLRFQFAKESRSKQCIWEAFVRCRTTCIFMADGLPATDLNRGGI</sequence>
<dbReference type="Proteomes" id="UP001054945">
    <property type="component" value="Unassembled WGS sequence"/>
</dbReference>
<comment type="caution">
    <text evidence="1">The sequence shown here is derived from an EMBL/GenBank/DDBJ whole genome shotgun (WGS) entry which is preliminary data.</text>
</comment>
<name>A0AAV4V1V1_CAEEX</name>
<evidence type="ECO:0000313" key="1">
    <source>
        <dbReference type="EMBL" id="GIY63935.1"/>
    </source>
</evidence>
<reference evidence="1 2" key="1">
    <citation type="submission" date="2021-06" db="EMBL/GenBank/DDBJ databases">
        <title>Caerostris extrusa draft genome.</title>
        <authorList>
            <person name="Kono N."/>
            <person name="Arakawa K."/>
        </authorList>
    </citation>
    <scope>NUCLEOTIDE SEQUENCE [LARGE SCALE GENOMIC DNA]</scope>
</reference>
<proteinExistence type="predicted"/>
<dbReference type="AlphaFoldDB" id="A0AAV4V1V1"/>
<gene>
    <name evidence="1" type="ORF">CEXT_650941</name>
</gene>
<keyword evidence="2" id="KW-1185">Reference proteome</keyword>
<dbReference type="EMBL" id="BPLR01013807">
    <property type="protein sequence ID" value="GIY63935.1"/>
    <property type="molecule type" value="Genomic_DNA"/>
</dbReference>
<accession>A0AAV4V1V1</accession>